<dbReference type="PANTHER" id="PTHR43250">
    <property type="entry name" value="EXODEOXYRIBONUCLEASE III"/>
    <property type="match status" value="1"/>
</dbReference>
<feature type="binding site" evidence="7">
    <location>
        <position position="155"/>
    </location>
    <ligand>
        <name>Mg(2+)</name>
        <dbReference type="ChEBI" id="CHEBI:18420"/>
        <label>1</label>
    </ligand>
</feature>
<dbReference type="GO" id="GO:0006281">
    <property type="term" value="P:DNA repair"/>
    <property type="evidence" value="ECO:0007669"/>
    <property type="project" value="InterPro"/>
</dbReference>
<evidence type="ECO:0000313" key="10">
    <source>
        <dbReference type="EMBL" id="PNL63449.1"/>
    </source>
</evidence>
<feature type="active site" evidence="6">
    <location>
        <position position="112"/>
    </location>
</feature>
<dbReference type="GO" id="GO:0046872">
    <property type="term" value="F:metal ion binding"/>
    <property type="evidence" value="ECO:0007669"/>
    <property type="project" value="UniProtKB-KW"/>
</dbReference>
<dbReference type="EMBL" id="NBTX02000004">
    <property type="protein sequence ID" value="PNL63449.1"/>
    <property type="molecule type" value="Genomic_DNA"/>
</dbReference>
<feature type="binding site" evidence="7">
    <location>
        <position position="254"/>
    </location>
    <ligand>
        <name>Mg(2+)</name>
        <dbReference type="ChEBI" id="CHEBI:18420"/>
        <label>1</label>
    </ligand>
</feature>
<feature type="site" description="Transition state stabilizer" evidence="8">
    <location>
        <position position="155"/>
    </location>
</feature>
<dbReference type="CDD" id="cd09086">
    <property type="entry name" value="ExoIII-like_AP-endo"/>
    <property type="match status" value="1"/>
</dbReference>
<dbReference type="InterPro" id="IPR005135">
    <property type="entry name" value="Endo/exonuclease/phosphatase"/>
</dbReference>
<sequence length="267" mass="30672">MNIKETGVLKLASWNVNSLKIRLEQVLEWFDSTRMDVLAIQETKLLNENFPVTAFTEKGYYVAFSGQKTYNGVAVISRYPFSDVLTDIPDFNDPQRRILVVTVAGIRLINLYVPNGSELTSDKYQYKLNWLQKVTAFIQLQMSVFPNVAVVGDFNIAPEDRDVHDPAEWVGSVLVSPAEREAFTQLLQLGLHDSFRNFMQDEQVFSWWDYRAGAFRRNRGLRIDHILLSKALNGLCKQSVIDKEPRKVERPSDHAPVWVELDFNVNS</sequence>
<comment type="caution">
    <text evidence="10">The sequence shown here is derived from an EMBL/GenBank/DDBJ whole genome shotgun (WGS) entry which is preliminary data.</text>
</comment>
<keyword evidence="3 7" id="KW-0479">Metal-binding</keyword>
<dbReference type="PROSITE" id="PS51435">
    <property type="entry name" value="AP_NUCLEASE_F1_4"/>
    <property type="match status" value="1"/>
</dbReference>
<keyword evidence="5 7" id="KW-0460">Magnesium</keyword>
<evidence type="ECO:0000256" key="3">
    <source>
        <dbReference type="ARBA" id="ARBA00022723"/>
    </source>
</evidence>
<dbReference type="InterPro" id="IPR004808">
    <property type="entry name" value="AP_endonuc_1"/>
</dbReference>
<dbReference type="Pfam" id="PF03372">
    <property type="entry name" value="Exo_endo_phos"/>
    <property type="match status" value="1"/>
</dbReference>
<evidence type="ECO:0000256" key="6">
    <source>
        <dbReference type="PIRSR" id="PIRSR604808-1"/>
    </source>
</evidence>
<dbReference type="SUPFAM" id="SSF56219">
    <property type="entry name" value="DNase I-like"/>
    <property type="match status" value="1"/>
</dbReference>
<dbReference type="NCBIfam" id="TIGR00195">
    <property type="entry name" value="exoDNase_III"/>
    <property type="match status" value="1"/>
</dbReference>
<evidence type="ECO:0000256" key="8">
    <source>
        <dbReference type="PIRSR" id="PIRSR604808-3"/>
    </source>
</evidence>
<dbReference type="InterPro" id="IPR037493">
    <property type="entry name" value="ExoIII-like"/>
</dbReference>
<gene>
    <name evidence="10" type="primary">xth</name>
    <name evidence="10" type="ORF">A6J39_006685</name>
</gene>
<feature type="binding site" evidence="7">
    <location>
        <position position="15"/>
    </location>
    <ligand>
        <name>Mg(2+)</name>
        <dbReference type="ChEBI" id="CHEBI:18420"/>
        <label>1</label>
    </ligand>
</feature>
<feature type="binding site" evidence="7">
    <location>
        <position position="253"/>
    </location>
    <ligand>
        <name>Mg(2+)</name>
        <dbReference type="ChEBI" id="CHEBI:18420"/>
        <label>1</label>
    </ligand>
</feature>
<keyword evidence="7" id="KW-0464">Manganese</keyword>
<evidence type="ECO:0000313" key="11">
    <source>
        <dbReference type="Proteomes" id="UP000192511"/>
    </source>
</evidence>
<feature type="binding site" evidence="7">
    <location>
        <position position="153"/>
    </location>
    <ligand>
        <name>Mg(2+)</name>
        <dbReference type="ChEBI" id="CHEBI:18420"/>
        <label>1</label>
    </ligand>
</feature>
<dbReference type="InterPro" id="IPR020848">
    <property type="entry name" value="AP_endonuclease_F1_CS"/>
</dbReference>
<evidence type="ECO:0000256" key="4">
    <source>
        <dbReference type="ARBA" id="ARBA00022801"/>
    </source>
</evidence>
<dbReference type="PANTHER" id="PTHR43250:SF2">
    <property type="entry name" value="EXODEOXYRIBONUCLEASE III"/>
    <property type="match status" value="1"/>
</dbReference>
<evidence type="ECO:0000256" key="7">
    <source>
        <dbReference type="PIRSR" id="PIRSR604808-2"/>
    </source>
</evidence>
<feature type="active site" description="Proton donor/acceptor" evidence="6">
    <location>
        <position position="153"/>
    </location>
</feature>
<proteinExistence type="inferred from homology"/>
<accession>A0AAX0WYM7</accession>
<organism evidence="10 11">
    <name type="scientific">Legionella anisa</name>
    <dbReference type="NCBI Taxonomy" id="28082"/>
    <lineage>
        <taxon>Bacteria</taxon>
        <taxon>Pseudomonadati</taxon>
        <taxon>Pseudomonadota</taxon>
        <taxon>Gammaproteobacteria</taxon>
        <taxon>Legionellales</taxon>
        <taxon>Legionellaceae</taxon>
        <taxon>Legionella</taxon>
    </lineage>
</organism>
<evidence type="ECO:0000256" key="5">
    <source>
        <dbReference type="ARBA" id="ARBA00022842"/>
    </source>
</evidence>
<dbReference type="Proteomes" id="UP000192511">
    <property type="component" value="Unassembled WGS sequence"/>
</dbReference>
<name>A0AAX0WYM7_9GAMM</name>
<dbReference type="NCBIfam" id="TIGR00633">
    <property type="entry name" value="xth"/>
    <property type="match status" value="1"/>
</dbReference>
<evidence type="ECO:0000256" key="2">
    <source>
        <dbReference type="ARBA" id="ARBA00007092"/>
    </source>
</evidence>
<dbReference type="GO" id="GO:0004519">
    <property type="term" value="F:endonuclease activity"/>
    <property type="evidence" value="ECO:0007669"/>
    <property type="project" value="InterPro"/>
</dbReference>
<feature type="site" description="Interaction with DNA substrate" evidence="8">
    <location>
        <position position="254"/>
    </location>
</feature>
<feature type="binding site" evidence="7">
    <location>
        <position position="42"/>
    </location>
    <ligand>
        <name>Mg(2+)</name>
        <dbReference type="ChEBI" id="CHEBI:18420"/>
        <label>1</label>
    </ligand>
</feature>
<feature type="site" description="Important for catalytic activity" evidence="8">
    <location>
        <position position="224"/>
    </location>
</feature>
<evidence type="ECO:0000259" key="9">
    <source>
        <dbReference type="Pfam" id="PF03372"/>
    </source>
</evidence>
<dbReference type="PROSITE" id="PS00728">
    <property type="entry name" value="AP_NUCLEASE_F1_3"/>
    <property type="match status" value="1"/>
</dbReference>
<dbReference type="Gene3D" id="3.60.10.10">
    <property type="entry name" value="Endonuclease/exonuclease/phosphatase"/>
    <property type="match status" value="1"/>
</dbReference>
<dbReference type="InterPro" id="IPR036691">
    <property type="entry name" value="Endo/exonu/phosph_ase_sf"/>
</dbReference>
<dbReference type="GO" id="GO:0003677">
    <property type="term" value="F:DNA binding"/>
    <property type="evidence" value="ECO:0007669"/>
    <property type="project" value="InterPro"/>
</dbReference>
<evidence type="ECO:0000256" key="1">
    <source>
        <dbReference type="ARBA" id="ARBA00001936"/>
    </source>
</evidence>
<keyword evidence="4" id="KW-0378">Hydrolase</keyword>
<comment type="similarity">
    <text evidence="2">Belongs to the DNA repair enzymes AP/ExoA family.</text>
</comment>
<comment type="cofactor">
    <cofactor evidence="7">
        <name>Mg(2+)</name>
        <dbReference type="ChEBI" id="CHEBI:18420"/>
    </cofactor>
    <cofactor evidence="7">
        <name>Mn(2+)</name>
        <dbReference type="ChEBI" id="CHEBI:29035"/>
    </cofactor>
    <text evidence="7">Probably binds two magnesium or manganese ions per subunit.</text>
</comment>
<protein>
    <submittedName>
        <fullName evidence="10">Exodeoxyribonuclease III</fullName>
    </submittedName>
</protein>
<dbReference type="GO" id="GO:0008311">
    <property type="term" value="F:double-stranded DNA 3'-5' DNA exonuclease activity"/>
    <property type="evidence" value="ECO:0007669"/>
    <property type="project" value="InterPro"/>
</dbReference>
<dbReference type="AlphaFoldDB" id="A0AAX0WYM7"/>
<keyword evidence="11" id="KW-1185">Reference proteome</keyword>
<feature type="domain" description="Endonuclease/exonuclease/phosphatase" evidence="9">
    <location>
        <begin position="12"/>
        <end position="254"/>
    </location>
</feature>
<comment type="cofactor">
    <cofactor evidence="1">
        <name>Mn(2+)</name>
        <dbReference type="ChEBI" id="CHEBI:29035"/>
    </cofactor>
</comment>
<feature type="active site" description="Proton acceptor" evidence="6">
    <location>
        <position position="254"/>
    </location>
</feature>
<reference evidence="10" key="1">
    <citation type="submission" date="2017-12" db="EMBL/GenBank/DDBJ databases">
        <title>FDA dAtabase for Regulatory Grade micrObial Sequences (FDA-ARGOS): Supporting development and validation of Infectious Disease Dx tests.</title>
        <authorList>
            <person name="Kerrigan L."/>
            <person name="Tallon L.J."/>
            <person name="Sadzewicz L."/>
            <person name="Sengamalay N."/>
            <person name="Ott S."/>
            <person name="Godinez A."/>
            <person name="Nagaraj S."/>
            <person name="Vavikolanu K."/>
            <person name="Vyas G."/>
            <person name="Nadendla S."/>
            <person name="Aluvathingal J."/>
            <person name="Sichtig H."/>
        </authorList>
    </citation>
    <scope>NUCLEOTIDE SEQUENCE [LARGE SCALE GENOMIC DNA]</scope>
    <source>
        <strain evidence="10">FDAARGOS_200</strain>
    </source>
</reference>